<dbReference type="GO" id="GO:0005525">
    <property type="term" value="F:GTP binding"/>
    <property type="evidence" value="ECO:0007669"/>
    <property type="project" value="InterPro"/>
</dbReference>
<dbReference type="PRINTS" id="PR00326">
    <property type="entry name" value="GTP1OBG"/>
</dbReference>
<evidence type="ECO:0000259" key="2">
    <source>
        <dbReference type="Pfam" id="PF01926"/>
    </source>
</evidence>
<accession>X0S8E9</accession>
<dbReference type="GO" id="GO:0016887">
    <property type="term" value="F:ATP hydrolysis activity"/>
    <property type="evidence" value="ECO:0007669"/>
    <property type="project" value="TreeGrafter"/>
</dbReference>
<dbReference type="InterPro" id="IPR027417">
    <property type="entry name" value="P-loop_NTPase"/>
</dbReference>
<feature type="domain" description="G" evidence="2">
    <location>
        <begin position="2"/>
        <end position="106"/>
    </location>
</feature>
<comment type="caution">
    <text evidence="3">The sequence shown here is derived from an EMBL/GenBank/DDBJ whole genome shotgun (WGS) entry which is preliminary data.</text>
</comment>
<feature type="region of interest" description="Disordered" evidence="1">
    <location>
        <begin position="142"/>
        <end position="164"/>
    </location>
</feature>
<dbReference type="AlphaFoldDB" id="X0S8E9"/>
<protein>
    <recommendedName>
        <fullName evidence="2">G domain-containing protein</fullName>
    </recommendedName>
</protein>
<dbReference type="InterPro" id="IPR006073">
    <property type="entry name" value="GTP-bd"/>
</dbReference>
<dbReference type="PANTHER" id="PTHR23305">
    <property type="entry name" value="OBG GTPASE FAMILY"/>
    <property type="match status" value="1"/>
</dbReference>
<sequence>MEIGIIGLPKSGKTTLFNALTVGSADIGIYTAAGPNVGVAKVPDQRLEALNEMFQPKRKIPAEVKYIDVAAPTKRELGSELLAHLSQADGLLHVVRAFEDEKVPHSESSIDPERDVKMVELELTLSDLSILEKRLQKIEASLKGAKPHERDSFSREQALLGRLR</sequence>
<feature type="non-terminal residue" evidence="3">
    <location>
        <position position="164"/>
    </location>
</feature>
<dbReference type="EMBL" id="BARS01005696">
    <property type="protein sequence ID" value="GAF77318.1"/>
    <property type="molecule type" value="Genomic_DNA"/>
</dbReference>
<name>X0S8E9_9ZZZZ</name>
<organism evidence="3">
    <name type="scientific">marine sediment metagenome</name>
    <dbReference type="NCBI Taxonomy" id="412755"/>
    <lineage>
        <taxon>unclassified sequences</taxon>
        <taxon>metagenomes</taxon>
        <taxon>ecological metagenomes</taxon>
    </lineage>
</organism>
<dbReference type="Pfam" id="PF01926">
    <property type="entry name" value="MMR_HSR1"/>
    <property type="match status" value="1"/>
</dbReference>
<proteinExistence type="predicted"/>
<dbReference type="Gene3D" id="3.40.50.300">
    <property type="entry name" value="P-loop containing nucleotide triphosphate hydrolases"/>
    <property type="match status" value="1"/>
</dbReference>
<dbReference type="PANTHER" id="PTHR23305:SF18">
    <property type="entry name" value="OBG-TYPE G DOMAIN-CONTAINING PROTEIN"/>
    <property type="match status" value="1"/>
</dbReference>
<dbReference type="SUPFAM" id="SSF52540">
    <property type="entry name" value="P-loop containing nucleoside triphosphate hydrolases"/>
    <property type="match status" value="1"/>
</dbReference>
<reference evidence="3" key="1">
    <citation type="journal article" date="2014" name="Front. Microbiol.">
        <title>High frequency of phylogenetically diverse reductive dehalogenase-homologous genes in deep subseafloor sedimentary metagenomes.</title>
        <authorList>
            <person name="Kawai M."/>
            <person name="Futagami T."/>
            <person name="Toyoda A."/>
            <person name="Takaki Y."/>
            <person name="Nishi S."/>
            <person name="Hori S."/>
            <person name="Arai W."/>
            <person name="Tsubouchi T."/>
            <person name="Morono Y."/>
            <person name="Uchiyama I."/>
            <person name="Ito T."/>
            <person name="Fujiyama A."/>
            <person name="Inagaki F."/>
            <person name="Takami H."/>
        </authorList>
    </citation>
    <scope>NUCLEOTIDE SEQUENCE</scope>
    <source>
        <strain evidence="3">Expedition CK06-06</strain>
    </source>
</reference>
<dbReference type="GO" id="GO:0005737">
    <property type="term" value="C:cytoplasm"/>
    <property type="evidence" value="ECO:0007669"/>
    <property type="project" value="TreeGrafter"/>
</dbReference>
<evidence type="ECO:0000313" key="3">
    <source>
        <dbReference type="EMBL" id="GAF77318.1"/>
    </source>
</evidence>
<evidence type="ECO:0000256" key="1">
    <source>
        <dbReference type="SAM" id="MobiDB-lite"/>
    </source>
</evidence>
<gene>
    <name evidence="3" type="ORF">S01H1_11178</name>
</gene>